<comment type="similarity">
    <text evidence="2 8 9">Belongs to the GPI family.</text>
</comment>
<name>A0A554VJF3_9FLAO</name>
<comment type="pathway">
    <text evidence="1 8 9">Carbohydrate degradation; glycolysis; D-glyceraldehyde 3-phosphate and glycerone phosphate from D-glucose: step 2/4.</text>
</comment>
<evidence type="ECO:0000256" key="2">
    <source>
        <dbReference type="ARBA" id="ARBA00006604"/>
    </source>
</evidence>
<dbReference type="PROSITE" id="PS00174">
    <property type="entry name" value="P_GLUCOSE_ISOMERASE_2"/>
    <property type="match status" value="1"/>
</dbReference>
<keyword evidence="11" id="KW-1185">Reference proteome</keyword>
<comment type="pathway">
    <text evidence="8">Carbohydrate biosynthesis; gluconeogenesis.</text>
</comment>
<comment type="function">
    <text evidence="8">Catalyzes the reversible isomerization of glucose-6-phosphate to fructose-6-phosphate.</text>
</comment>
<dbReference type="PANTHER" id="PTHR11469">
    <property type="entry name" value="GLUCOSE-6-PHOSPHATE ISOMERASE"/>
    <property type="match status" value="1"/>
</dbReference>
<dbReference type="UniPathway" id="UPA00109">
    <property type="reaction ID" value="UER00181"/>
</dbReference>
<feature type="active site" evidence="8">
    <location>
        <position position="386"/>
    </location>
</feature>
<dbReference type="InterPro" id="IPR046348">
    <property type="entry name" value="SIS_dom_sf"/>
</dbReference>
<dbReference type="GO" id="GO:0004347">
    <property type="term" value="F:glucose-6-phosphate isomerase activity"/>
    <property type="evidence" value="ECO:0007669"/>
    <property type="project" value="UniProtKB-UniRule"/>
</dbReference>
<dbReference type="GO" id="GO:0048029">
    <property type="term" value="F:monosaccharide binding"/>
    <property type="evidence" value="ECO:0007669"/>
    <property type="project" value="TreeGrafter"/>
</dbReference>
<dbReference type="PRINTS" id="PR00662">
    <property type="entry name" value="G6PISOMERASE"/>
</dbReference>
<dbReference type="OrthoDB" id="140919at2"/>
<dbReference type="CDD" id="cd05015">
    <property type="entry name" value="SIS_PGI_1"/>
    <property type="match status" value="1"/>
</dbReference>
<dbReference type="InterPro" id="IPR018189">
    <property type="entry name" value="Phosphoglucose_isomerase_CS"/>
</dbReference>
<evidence type="ECO:0000256" key="6">
    <source>
        <dbReference type="ARBA" id="ARBA00023235"/>
    </source>
</evidence>
<keyword evidence="3 8" id="KW-0312">Gluconeogenesis</keyword>
<protein>
    <recommendedName>
        <fullName evidence="8">Glucose-6-phosphate isomerase</fullName>
        <shortName evidence="8">GPI</shortName>
        <ecNumber evidence="8">5.3.1.9</ecNumber>
    </recommendedName>
    <alternativeName>
        <fullName evidence="8">Phosphoglucose isomerase</fullName>
        <shortName evidence="8">PGI</shortName>
    </alternativeName>
    <alternativeName>
        <fullName evidence="8">Phosphohexose isomerase</fullName>
        <shortName evidence="8">PHI</shortName>
    </alternativeName>
</protein>
<dbReference type="PANTHER" id="PTHR11469:SF1">
    <property type="entry name" value="GLUCOSE-6-PHOSPHATE ISOMERASE"/>
    <property type="match status" value="1"/>
</dbReference>
<dbReference type="GO" id="GO:0006096">
    <property type="term" value="P:glycolytic process"/>
    <property type="evidence" value="ECO:0007669"/>
    <property type="project" value="UniProtKB-UniRule"/>
</dbReference>
<dbReference type="Pfam" id="PF00342">
    <property type="entry name" value="PGI"/>
    <property type="match status" value="1"/>
</dbReference>
<dbReference type="UniPathway" id="UPA00138"/>
<dbReference type="GO" id="GO:0005829">
    <property type="term" value="C:cytosol"/>
    <property type="evidence" value="ECO:0007669"/>
    <property type="project" value="TreeGrafter"/>
</dbReference>
<accession>A0A554VJF3</accession>
<dbReference type="GO" id="GO:0097367">
    <property type="term" value="F:carbohydrate derivative binding"/>
    <property type="evidence" value="ECO:0007669"/>
    <property type="project" value="InterPro"/>
</dbReference>
<sequence>MTLPTINPTTTKAWEALKSHYETIKDTHLKDLFLEHPDRAQAFSIAWEDFYIDYSKNRIDQTTRALLLELAKEVKLEEAIHNYFGGGIINETENRAVLHTALRTPSTNTVTVDGKNIIPEVDTVKEKIKAFSNEIISGSRTGYKGKAFTDIVNIGIGGSDLGPAMITESLAYYKNHLNVHFISNVDGDHVHQSLKNLDPETTLFVVVSKTFSTQETLSNATTARNWFTQHAPIEAVGKHFVAVSSNIENVTNFGIDSSNIFPLWDWVGGRFSLWSAVGLSISLSVGYEHFEALLAGAHEMDEHFKTTPFEKNIPVILGMLSIWYNNFFNAESEAIIPYSQYLHRLPAYLQQGIMESNGKSVDRNGEPVTYQTGTIIWGEPGTNAQHAFFQLIHQGTKLIPAEFIGFKNALFGDQDHQDKLMANFFAQTEALMNGKTKTEVSKELSSTSLSQEKIEQLLPFKIFAGNKPTTTILVNKLTPKSLGALVAMYEQRIFVQGVVWNIFSYDQWGVELGKQLASTILSEINTKQISEHDSSTNTLLKRYLEKSNS</sequence>
<dbReference type="InterPro" id="IPR001672">
    <property type="entry name" value="G6P_Isomerase"/>
</dbReference>
<evidence type="ECO:0000256" key="7">
    <source>
        <dbReference type="ARBA" id="ARBA00029321"/>
    </source>
</evidence>
<feature type="active site" evidence="8">
    <location>
        <position position="514"/>
    </location>
</feature>
<dbReference type="Gene3D" id="1.10.1390.10">
    <property type="match status" value="1"/>
</dbReference>
<dbReference type="InterPro" id="IPR035476">
    <property type="entry name" value="SIS_PGI_1"/>
</dbReference>
<dbReference type="EMBL" id="VLNR01000027">
    <property type="protein sequence ID" value="TSE08032.1"/>
    <property type="molecule type" value="Genomic_DNA"/>
</dbReference>
<evidence type="ECO:0000256" key="1">
    <source>
        <dbReference type="ARBA" id="ARBA00004926"/>
    </source>
</evidence>
<dbReference type="SUPFAM" id="SSF53697">
    <property type="entry name" value="SIS domain"/>
    <property type="match status" value="1"/>
</dbReference>
<dbReference type="CDD" id="cd05016">
    <property type="entry name" value="SIS_PGI_2"/>
    <property type="match status" value="1"/>
</dbReference>
<dbReference type="GO" id="GO:0006094">
    <property type="term" value="P:gluconeogenesis"/>
    <property type="evidence" value="ECO:0007669"/>
    <property type="project" value="UniProtKB-UniRule"/>
</dbReference>
<evidence type="ECO:0000256" key="8">
    <source>
        <dbReference type="HAMAP-Rule" id="MF_00473"/>
    </source>
</evidence>
<feature type="active site" description="Proton donor" evidence="8">
    <location>
        <position position="355"/>
    </location>
</feature>
<dbReference type="NCBIfam" id="NF001211">
    <property type="entry name" value="PRK00179.1"/>
    <property type="match status" value="1"/>
</dbReference>
<dbReference type="FunFam" id="3.40.50.10490:FF:000018">
    <property type="entry name" value="Glucose-6-phosphate isomerase"/>
    <property type="match status" value="1"/>
</dbReference>
<dbReference type="AlphaFoldDB" id="A0A554VJF3"/>
<comment type="subcellular location">
    <subcellularLocation>
        <location evidence="8">Cytoplasm</location>
    </subcellularLocation>
</comment>
<keyword evidence="5 8" id="KW-0324">Glycolysis</keyword>
<dbReference type="PROSITE" id="PS00765">
    <property type="entry name" value="P_GLUCOSE_ISOMERASE_1"/>
    <property type="match status" value="1"/>
</dbReference>
<evidence type="ECO:0000256" key="9">
    <source>
        <dbReference type="RuleBase" id="RU000612"/>
    </source>
</evidence>
<dbReference type="HAMAP" id="MF_00473">
    <property type="entry name" value="G6P_isomerase"/>
    <property type="match status" value="1"/>
</dbReference>
<keyword evidence="6 8" id="KW-0413">Isomerase</keyword>
<organism evidence="10 11">
    <name type="scientific">Aquimarina algiphila</name>
    <dbReference type="NCBI Taxonomy" id="2047982"/>
    <lineage>
        <taxon>Bacteria</taxon>
        <taxon>Pseudomonadati</taxon>
        <taxon>Bacteroidota</taxon>
        <taxon>Flavobacteriia</taxon>
        <taxon>Flavobacteriales</taxon>
        <taxon>Flavobacteriaceae</taxon>
        <taxon>Aquimarina</taxon>
    </lineage>
</organism>
<evidence type="ECO:0000256" key="4">
    <source>
        <dbReference type="ARBA" id="ARBA00022490"/>
    </source>
</evidence>
<evidence type="ECO:0000256" key="5">
    <source>
        <dbReference type="ARBA" id="ARBA00023152"/>
    </source>
</evidence>
<evidence type="ECO:0000313" key="11">
    <source>
        <dbReference type="Proteomes" id="UP000318833"/>
    </source>
</evidence>
<evidence type="ECO:0000313" key="10">
    <source>
        <dbReference type="EMBL" id="TSE08032.1"/>
    </source>
</evidence>
<evidence type="ECO:0000256" key="3">
    <source>
        <dbReference type="ARBA" id="ARBA00022432"/>
    </source>
</evidence>
<dbReference type="RefSeq" id="WP_143916880.1">
    <property type="nucleotide sequence ID" value="NZ_CANMIK010000017.1"/>
</dbReference>
<dbReference type="EC" id="5.3.1.9" evidence="8"/>
<proteinExistence type="inferred from homology"/>
<reference evidence="10 11" key="1">
    <citation type="submission" date="2019-07" db="EMBL/GenBank/DDBJ databases">
        <title>The draft genome sequence of Aquimarina algiphila M91.</title>
        <authorList>
            <person name="Meng X."/>
        </authorList>
    </citation>
    <scope>NUCLEOTIDE SEQUENCE [LARGE SCALE GENOMIC DNA]</scope>
    <source>
        <strain evidence="10 11">M91</strain>
    </source>
</reference>
<dbReference type="InterPro" id="IPR035482">
    <property type="entry name" value="SIS_PGI_2"/>
</dbReference>
<dbReference type="InterPro" id="IPR023096">
    <property type="entry name" value="G6P_Isomerase_C"/>
</dbReference>
<comment type="catalytic activity">
    <reaction evidence="7 8 9">
        <text>alpha-D-glucose 6-phosphate = beta-D-fructose 6-phosphate</text>
        <dbReference type="Rhea" id="RHEA:11816"/>
        <dbReference type="ChEBI" id="CHEBI:57634"/>
        <dbReference type="ChEBI" id="CHEBI:58225"/>
        <dbReference type="EC" id="5.3.1.9"/>
    </reaction>
</comment>
<dbReference type="Gene3D" id="3.40.50.10490">
    <property type="entry name" value="Glucose-6-phosphate isomerase like protein, domain 1"/>
    <property type="match status" value="2"/>
</dbReference>
<dbReference type="GO" id="GO:0051156">
    <property type="term" value="P:glucose 6-phosphate metabolic process"/>
    <property type="evidence" value="ECO:0007669"/>
    <property type="project" value="TreeGrafter"/>
</dbReference>
<gene>
    <name evidence="8" type="primary">pgi</name>
    <name evidence="10" type="ORF">FOF46_14125</name>
</gene>
<dbReference type="PROSITE" id="PS51463">
    <property type="entry name" value="P_GLUCOSE_ISOMERASE_3"/>
    <property type="match status" value="1"/>
</dbReference>
<keyword evidence="4 8" id="KW-0963">Cytoplasm</keyword>
<comment type="caution">
    <text evidence="10">The sequence shown here is derived from an EMBL/GenBank/DDBJ whole genome shotgun (WGS) entry which is preliminary data.</text>
</comment>
<dbReference type="Proteomes" id="UP000318833">
    <property type="component" value="Unassembled WGS sequence"/>
</dbReference>